<evidence type="ECO:0000313" key="8">
    <source>
        <dbReference type="Proteomes" id="UP001603857"/>
    </source>
</evidence>
<keyword evidence="4" id="KW-0739">Sodium transport</keyword>
<dbReference type="AlphaFoldDB" id="A0ABD1LLC4"/>
<keyword evidence="8" id="KW-1185">Reference proteome</keyword>
<keyword evidence="5" id="KW-1133">Transmembrane helix</keyword>
<dbReference type="Proteomes" id="UP001603857">
    <property type="component" value="Unassembled WGS sequence"/>
</dbReference>
<evidence type="ECO:0000256" key="3">
    <source>
        <dbReference type="ARBA" id="ARBA00023053"/>
    </source>
</evidence>
<dbReference type="PANTHER" id="PTHR12266">
    <property type="entry name" value="NA+/CA2+ K+ INDEPENDENT EXCHANGER"/>
    <property type="match status" value="1"/>
</dbReference>
<keyword evidence="2" id="KW-0050">Antiport</keyword>
<evidence type="ECO:0000256" key="4">
    <source>
        <dbReference type="ARBA" id="ARBA00023201"/>
    </source>
</evidence>
<dbReference type="EMBL" id="JBGMDY010000008">
    <property type="protein sequence ID" value="KAL2324327.1"/>
    <property type="molecule type" value="Genomic_DNA"/>
</dbReference>
<accession>A0ABD1LLC4</accession>
<feature type="transmembrane region" description="Helical" evidence="5">
    <location>
        <begin position="145"/>
        <end position="167"/>
    </location>
</feature>
<evidence type="ECO:0000256" key="1">
    <source>
        <dbReference type="ARBA" id="ARBA00022448"/>
    </source>
</evidence>
<feature type="transmembrane region" description="Helical" evidence="5">
    <location>
        <begin position="108"/>
        <end position="125"/>
    </location>
</feature>
<evidence type="ECO:0000256" key="5">
    <source>
        <dbReference type="SAM" id="Phobius"/>
    </source>
</evidence>
<evidence type="ECO:0000313" key="7">
    <source>
        <dbReference type="EMBL" id="KAL2324327.1"/>
    </source>
</evidence>
<keyword evidence="1" id="KW-0813">Transport</keyword>
<keyword evidence="5" id="KW-0472">Membrane</keyword>
<evidence type="ECO:0000256" key="2">
    <source>
        <dbReference type="ARBA" id="ARBA00022449"/>
    </source>
</evidence>
<evidence type="ECO:0000256" key="6">
    <source>
        <dbReference type="SAM" id="SignalP"/>
    </source>
</evidence>
<reference evidence="7 8" key="1">
    <citation type="submission" date="2024-08" db="EMBL/GenBank/DDBJ databases">
        <title>Insights into the chromosomal genome structure of Flemingia macrophylla.</title>
        <authorList>
            <person name="Ding Y."/>
            <person name="Zhao Y."/>
            <person name="Bi W."/>
            <person name="Wu M."/>
            <person name="Zhao G."/>
            <person name="Gong Y."/>
            <person name="Li W."/>
            <person name="Zhang P."/>
        </authorList>
    </citation>
    <scope>NUCLEOTIDE SEQUENCE [LARGE SCALE GENOMIC DNA]</scope>
    <source>
        <strain evidence="7">DYQJB</strain>
        <tissue evidence="7">Leaf</tissue>
    </source>
</reference>
<comment type="caution">
    <text evidence="7">The sequence shown here is derived from an EMBL/GenBank/DDBJ whole genome shotgun (WGS) entry which is preliminary data.</text>
</comment>
<dbReference type="InterPro" id="IPR051359">
    <property type="entry name" value="CaCA_antiporter"/>
</dbReference>
<proteinExistence type="predicted"/>
<feature type="chain" id="PRO_5044885216" evidence="6">
    <location>
        <begin position="21"/>
        <end position="226"/>
    </location>
</feature>
<organism evidence="7 8">
    <name type="scientific">Flemingia macrophylla</name>
    <dbReference type="NCBI Taxonomy" id="520843"/>
    <lineage>
        <taxon>Eukaryota</taxon>
        <taxon>Viridiplantae</taxon>
        <taxon>Streptophyta</taxon>
        <taxon>Embryophyta</taxon>
        <taxon>Tracheophyta</taxon>
        <taxon>Spermatophyta</taxon>
        <taxon>Magnoliopsida</taxon>
        <taxon>eudicotyledons</taxon>
        <taxon>Gunneridae</taxon>
        <taxon>Pentapetalae</taxon>
        <taxon>rosids</taxon>
        <taxon>fabids</taxon>
        <taxon>Fabales</taxon>
        <taxon>Fabaceae</taxon>
        <taxon>Papilionoideae</taxon>
        <taxon>50 kb inversion clade</taxon>
        <taxon>NPAAA clade</taxon>
        <taxon>indigoferoid/millettioid clade</taxon>
        <taxon>Phaseoleae</taxon>
        <taxon>Flemingia</taxon>
    </lineage>
</organism>
<sequence>MHNVARLLLRSWWSIHTSLCQQLDAGLRVEADNKEDVESPKLESEWEPLSTKPPKLQNFASKCSKASPLLALITTMQRYFSLVTSKIGSLPALITTAQRHFFLVTTKLAFHLNLSPNMVVLTLLSPSNDALDVFTSLAALSTGHFSGTFVFALVVGFVTIYTASFALNPAPFVKDVLFYVYLTYDILPPIEIENGGGGLKRAKNGEKWVPGRVLTPSAKENQVLVP</sequence>
<keyword evidence="3" id="KW-0915">Sodium</keyword>
<dbReference type="PANTHER" id="PTHR12266:SF33">
    <property type="entry name" value="CATION_CALCIUM EXCHANGER 5"/>
    <property type="match status" value="1"/>
</dbReference>
<keyword evidence="6" id="KW-0732">Signal</keyword>
<gene>
    <name evidence="7" type="ORF">Fmac_023385</name>
</gene>
<name>A0ABD1LLC4_9FABA</name>
<feature type="signal peptide" evidence="6">
    <location>
        <begin position="1"/>
        <end position="20"/>
    </location>
</feature>
<dbReference type="GO" id="GO:0006814">
    <property type="term" value="P:sodium ion transport"/>
    <property type="evidence" value="ECO:0007669"/>
    <property type="project" value="UniProtKB-KW"/>
</dbReference>
<keyword evidence="5" id="KW-0812">Transmembrane</keyword>
<dbReference type="GO" id="GO:0015297">
    <property type="term" value="F:antiporter activity"/>
    <property type="evidence" value="ECO:0007669"/>
    <property type="project" value="UniProtKB-KW"/>
</dbReference>
<keyword evidence="4" id="KW-0406">Ion transport</keyword>
<protein>
    <submittedName>
        <fullName evidence="7">Uncharacterized protein</fullName>
    </submittedName>
</protein>